<comment type="caution">
    <text evidence="8">The sequence shown here is derived from an EMBL/GenBank/DDBJ whole genome shotgun (WGS) entry which is preliminary data.</text>
</comment>
<dbReference type="SUPFAM" id="SSF74650">
    <property type="entry name" value="Galactose mutarotase-like"/>
    <property type="match status" value="1"/>
</dbReference>
<evidence type="ECO:0000313" key="8">
    <source>
        <dbReference type="EMBL" id="MFG6443424.1"/>
    </source>
</evidence>
<feature type="domain" description="Polysaccharide lyase family 8 C-terminal" evidence="6">
    <location>
        <begin position="624"/>
        <end position="681"/>
    </location>
</feature>
<dbReference type="Pfam" id="PF08124">
    <property type="entry name" value="Lyase_8_N"/>
    <property type="match status" value="1"/>
</dbReference>
<dbReference type="InterPro" id="IPR038970">
    <property type="entry name" value="Lyase_8"/>
</dbReference>
<name>A0ABW7FQ14_9BURK</name>
<evidence type="ECO:0000259" key="5">
    <source>
        <dbReference type="Pfam" id="PF02278"/>
    </source>
</evidence>
<dbReference type="RefSeq" id="WP_394402024.1">
    <property type="nucleotide sequence ID" value="NZ_JBIGHW010000023.1"/>
</dbReference>
<dbReference type="Gene3D" id="1.50.10.100">
    <property type="entry name" value="Chondroitin AC/alginate lyase"/>
    <property type="match status" value="1"/>
</dbReference>
<protein>
    <submittedName>
        <fullName evidence="8">Polysaccharide lyase family 8 super-sandwich domain-containing protein</fullName>
    </submittedName>
</protein>
<dbReference type="InterPro" id="IPR004103">
    <property type="entry name" value="Lyase_8_C"/>
</dbReference>
<accession>A0ABW7FQ14</accession>
<comment type="similarity">
    <text evidence="1">Belongs to the polysaccharide lyase 8 family.</text>
</comment>
<dbReference type="InterPro" id="IPR012970">
    <property type="entry name" value="Lyase_8_alpha_N"/>
</dbReference>
<evidence type="ECO:0000256" key="3">
    <source>
        <dbReference type="ARBA" id="ARBA00023239"/>
    </source>
</evidence>
<dbReference type="SUPFAM" id="SSF48230">
    <property type="entry name" value="Chondroitin AC/alginate lyase"/>
    <property type="match status" value="1"/>
</dbReference>
<dbReference type="InterPro" id="IPR003159">
    <property type="entry name" value="Lyase_8_central_dom"/>
</dbReference>
<evidence type="ECO:0000259" key="6">
    <source>
        <dbReference type="Pfam" id="PF02884"/>
    </source>
</evidence>
<dbReference type="InterPro" id="IPR011013">
    <property type="entry name" value="Gal_mutarotase_sf_dom"/>
</dbReference>
<dbReference type="Gene3D" id="2.60.220.10">
    <property type="entry name" value="Polysaccharide lyase family 8-like, C-terminal"/>
    <property type="match status" value="1"/>
</dbReference>
<organism evidence="8 9">
    <name type="scientific">Pelomonas margarita</name>
    <dbReference type="NCBI Taxonomy" id="3299031"/>
    <lineage>
        <taxon>Bacteria</taxon>
        <taxon>Pseudomonadati</taxon>
        <taxon>Pseudomonadota</taxon>
        <taxon>Betaproteobacteria</taxon>
        <taxon>Burkholderiales</taxon>
        <taxon>Sphaerotilaceae</taxon>
        <taxon>Roseateles</taxon>
    </lineage>
</organism>
<evidence type="ECO:0000313" key="9">
    <source>
        <dbReference type="Proteomes" id="UP001606301"/>
    </source>
</evidence>
<dbReference type="InterPro" id="IPR011071">
    <property type="entry name" value="Lyase_8-like_C"/>
</dbReference>
<sequence>MIASGAGTPALPALPSPTAATQATPPILATQAMAAPGTAQATAVAQQASEQDATTDFGALLGRMRNEYKGASAWQADAALSTILAHGEWSDINYRDRSVGEWTPTLHLDRVRAMAIAYSATTGKHSRSPKVRDSIVRALQAWVNRSPQSDNWWHNTIGAPSALMPTLVLMDTELPQDLRNALIASLVSPVSVPADRKTAQNLIWYARQAIVKGTLSRNSAELSAGRDALHATLAITSNEGIQADLSFHQHGNQLYSGGYGLTYLADMAGLASWMQGTRWALTAADLTLLADYAATGIGPLARGDWLDWSARGREITRQESVTRPAVLRDAVTKLVASLAPDRHAALNALHDRLQAQAAPTSTSTHAYWRSDFLAHQTSKGYFSVKMISKRTVGTESGNGENLSGYWLPFGTTFIVGAGNGAEYLGLQPLLDWSALPGTTAPETVPDFNGYLRGTEERVAVLSNTNHGLASMQVSTQGLSAKKFWFVDGNTMLALGADIRYAGAHRVRTTLNQTLWAGSGASSAGALSSTASTQSQSGVKWLAHHGVGYLLLDGQGASLTVAEKKLVGSDPTTTSFGAVAATAKPAQLLTLAIDHGLRPDAASYAYAVIHGITSASQAQAAAKPKVLVNTAAAQGATSADGARLAVAFHKAGQVALGNGVTLQVDQPVVVLGQITGSQLQLQTVDLAGTGMSVTLKTTKDGQTLDQKTVRTAANTLRSRQTPASALSLALSR</sequence>
<dbReference type="Proteomes" id="UP001606301">
    <property type="component" value="Unassembled WGS sequence"/>
</dbReference>
<dbReference type="InterPro" id="IPR014718">
    <property type="entry name" value="GH-type_carb-bd"/>
</dbReference>
<feature type="domain" description="Polysaccharide lyase 8 N-terminal alpha-helical" evidence="7">
    <location>
        <begin position="84"/>
        <end position="325"/>
    </location>
</feature>
<keyword evidence="2" id="KW-0732">Signal</keyword>
<gene>
    <name evidence="8" type="ORF">ACG0Z3_22280</name>
</gene>
<dbReference type="Pfam" id="PF02278">
    <property type="entry name" value="Lyase_8"/>
    <property type="match status" value="1"/>
</dbReference>
<evidence type="ECO:0000256" key="2">
    <source>
        <dbReference type="ARBA" id="ARBA00022729"/>
    </source>
</evidence>
<keyword evidence="9" id="KW-1185">Reference proteome</keyword>
<evidence type="ECO:0000256" key="1">
    <source>
        <dbReference type="ARBA" id="ARBA00006699"/>
    </source>
</evidence>
<dbReference type="Pfam" id="PF02884">
    <property type="entry name" value="Lyase_8_C"/>
    <property type="match status" value="1"/>
</dbReference>
<evidence type="ECO:0000259" key="7">
    <source>
        <dbReference type="Pfam" id="PF08124"/>
    </source>
</evidence>
<reference evidence="8 9" key="1">
    <citation type="submission" date="2024-08" db="EMBL/GenBank/DDBJ databases">
        <authorList>
            <person name="Lu H."/>
        </authorList>
    </citation>
    <scope>NUCLEOTIDE SEQUENCE [LARGE SCALE GENOMIC DNA]</scope>
    <source>
        <strain evidence="8 9">LKC17W</strain>
    </source>
</reference>
<evidence type="ECO:0000256" key="4">
    <source>
        <dbReference type="SAM" id="MobiDB-lite"/>
    </source>
</evidence>
<dbReference type="PANTHER" id="PTHR38481:SF1">
    <property type="entry name" value="HYALURONATE LYASE"/>
    <property type="match status" value="1"/>
</dbReference>
<feature type="region of interest" description="Disordered" evidence="4">
    <location>
        <begin position="1"/>
        <end position="21"/>
    </location>
</feature>
<dbReference type="PANTHER" id="PTHR38481">
    <property type="entry name" value="HYALURONATE LYASE"/>
    <property type="match status" value="1"/>
</dbReference>
<dbReference type="EMBL" id="JBIGHW010000023">
    <property type="protein sequence ID" value="MFG6443424.1"/>
    <property type="molecule type" value="Genomic_DNA"/>
</dbReference>
<keyword evidence="3 8" id="KW-0456">Lyase</keyword>
<dbReference type="Gene3D" id="2.70.98.10">
    <property type="match status" value="1"/>
</dbReference>
<proteinExistence type="inferred from homology"/>
<feature type="domain" description="Polysaccharide lyase family 8 central" evidence="5">
    <location>
        <begin position="365"/>
        <end position="610"/>
    </location>
</feature>
<dbReference type="GO" id="GO:0016829">
    <property type="term" value="F:lyase activity"/>
    <property type="evidence" value="ECO:0007669"/>
    <property type="project" value="UniProtKB-KW"/>
</dbReference>
<dbReference type="InterPro" id="IPR008929">
    <property type="entry name" value="Chondroitin_lyas"/>
</dbReference>
<dbReference type="SUPFAM" id="SSF49863">
    <property type="entry name" value="Hyaluronate lyase-like, C-terminal domain"/>
    <property type="match status" value="1"/>
</dbReference>